<gene>
    <name evidence="2" type="ORF">NSCI0253_LOCUS10425</name>
</gene>
<proteinExistence type="predicted"/>
<dbReference type="Gene3D" id="3.30.530.20">
    <property type="match status" value="1"/>
</dbReference>
<feature type="domain" description="Coenzyme Q-binding protein COQ10 START" evidence="1">
    <location>
        <begin position="490"/>
        <end position="635"/>
    </location>
</feature>
<dbReference type="EMBL" id="HBFQ01015034">
    <property type="protein sequence ID" value="CAD8836077.1"/>
    <property type="molecule type" value="Transcribed_RNA"/>
</dbReference>
<evidence type="ECO:0000259" key="1">
    <source>
        <dbReference type="Pfam" id="PF03364"/>
    </source>
</evidence>
<accession>A0A7S0ZYB4</accession>
<reference evidence="2" key="1">
    <citation type="submission" date="2021-01" db="EMBL/GenBank/DDBJ databases">
        <authorList>
            <person name="Corre E."/>
            <person name="Pelletier E."/>
            <person name="Niang G."/>
            <person name="Scheremetjew M."/>
            <person name="Finn R."/>
            <person name="Kale V."/>
            <person name="Holt S."/>
            <person name="Cochrane G."/>
            <person name="Meng A."/>
            <person name="Brown T."/>
            <person name="Cohen L."/>
        </authorList>
    </citation>
    <scope>NUCLEOTIDE SEQUENCE</scope>
</reference>
<dbReference type="Pfam" id="PF03364">
    <property type="entry name" value="Polyketide_cyc"/>
    <property type="match status" value="1"/>
</dbReference>
<sequence length="666" mass="74079">MRNAAKVFLEGVQVARHVSRLGLHPLERVAVRTARATEDAAFWFLKRKPVENALGRQRTEQIHDAYRSLKDVGTSGIAAFSHEAFFAGLQQGAEAATRGLRGVGVTARVVGPLDEHWDTLKVLKDLRSQSSEVHGAGLRLTPKRFVHFMREAERRKKRSRHKDPVEAYVGGLLASGRVSSIGPLMVETKLYVDMARLVCFAFDRALVEVNGTELWGHKLRVKSKVTTLANEAMLSSFTQNSRTSRVTSVNQTHVEAVVDQMMKDEKDENAVSEVFAGVQRQLLVNCSLIVLQLVEDLTSDQHMQVHLLGHALTVQLKPMSLDQVLQDCAEGAKHDDITVNSKAIEELVEAILADSEVQLIFVPDILEAEVYRFVFHRMVSLAQRILGRLQIRLFGVIVRLELLPEPDADDEGGLNVVSVSPYQLQQCLHNVESERRRIVHELHIRQEMQAEASDPDPTGSHAGHSELPHEFESLAAQDRLSRSLSIHRTVNMPIELAFRMVSNFDEYPLWMPFCTSAKTLPSAGAGAPLQCVVGFGLETGTMLGVVGDDVRYRVILSKPQRPTDSENSSMRTARVVADTTDGFAYGKRLVYDWRFTETAHGGTDVQLDMFFQAKSVLFLPLWDSMQAMITGVMMRKFNERAAVLMAQSGSGERVVSPAAPGHHSRG</sequence>
<dbReference type="AlphaFoldDB" id="A0A7S0ZYB4"/>
<name>A0A7S0ZYB4_NOCSC</name>
<evidence type="ECO:0000313" key="2">
    <source>
        <dbReference type="EMBL" id="CAD8836077.1"/>
    </source>
</evidence>
<dbReference type="SUPFAM" id="SSF55961">
    <property type="entry name" value="Bet v1-like"/>
    <property type="match status" value="1"/>
</dbReference>
<dbReference type="InterPro" id="IPR005031">
    <property type="entry name" value="COQ10_START"/>
</dbReference>
<protein>
    <recommendedName>
        <fullName evidence="1">Coenzyme Q-binding protein COQ10 START domain-containing protein</fullName>
    </recommendedName>
</protein>
<dbReference type="InterPro" id="IPR023393">
    <property type="entry name" value="START-like_dom_sf"/>
</dbReference>
<organism evidence="2">
    <name type="scientific">Noctiluca scintillans</name>
    <name type="common">Sea sparkle</name>
    <name type="synonym">Red tide dinoflagellate</name>
    <dbReference type="NCBI Taxonomy" id="2966"/>
    <lineage>
        <taxon>Eukaryota</taxon>
        <taxon>Sar</taxon>
        <taxon>Alveolata</taxon>
        <taxon>Dinophyceae</taxon>
        <taxon>Noctilucales</taxon>
        <taxon>Noctilucaceae</taxon>
        <taxon>Noctiluca</taxon>
    </lineage>
</organism>